<dbReference type="CDD" id="cd01647">
    <property type="entry name" value="RT_LTR"/>
    <property type="match status" value="1"/>
</dbReference>
<dbReference type="EMBL" id="PXXK01000625">
    <property type="protein sequence ID" value="RFN43218.1"/>
    <property type="molecule type" value="Genomic_DNA"/>
</dbReference>
<dbReference type="Gene3D" id="3.30.70.270">
    <property type="match status" value="1"/>
</dbReference>
<dbReference type="PANTHER" id="PTHR24559:SF444">
    <property type="entry name" value="REVERSE TRANSCRIPTASE DOMAIN-CONTAINING PROTEIN"/>
    <property type="match status" value="1"/>
</dbReference>
<proteinExistence type="predicted"/>
<dbReference type="GO" id="GO:0005739">
    <property type="term" value="C:mitochondrion"/>
    <property type="evidence" value="ECO:0007669"/>
    <property type="project" value="UniProtKB-SubCell"/>
</dbReference>
<dbReference type="InterPro" id="IPR043502">
    <property type="entry name" value="DNA/RNA_pol_sf"/>
</dbReference>
<reference evidence="5 6" key="1">
    <citation type="journal article" date="2018" name="PLoS Pathog.">
        <title>Evolution of structural diversity of trichothecenes, a family of toxins produced by plant pathogenic and entomopathogenic fungi.</title>
        <authorList>
            <person name="Proctor R.H."/>
            <person name="McCormick S.P."/>
            <person name="Kim H.S."/>
            <person name="Cardoza R.E."/>
            <person name="Stanley A.M."/>
            <person name="Lindo L."/>
            <person name="Kelly A."/>
            <person name="Brown D.W."/>
            <person name="Lee T."/>
            <person name="Vaughan M.M."/>
            <person name="Alexander N.J."/>
            <person name="Busman M."/>
            <person name="Gutierrez S."/>
        </authorList>
    </citation>
    <scope>NUCLEOTIDE SEQUENCE [LARGE SCALE GENOMIC DNA]</scope>
    <source>
        <strain evidence="5 6">NRRL 13405</strain>
    </source>
</reference>
<feature type="non-terminal residue" evidence="5">
    <location>
        <position position="676"/>
    </location>
</feature>
<dbReference type="PANTHER" id="PTHR24559">
    <property type="entry name" value="TRANSPOSON TY3-I GAG-POL POLYPROTEIN"/>
    <property type="match status" value="1"/>
</dbReference>
<dbReference type="SUPFAM" id="SSF56672">
    <property type="entry name" value="DNA/RNA polymerases"/>
    <property type="match status" value="1"/>
</dbReference>
<dbReference type="Pfam" id="PF00078">
    <property type="entry name" value="RVT_1"/>
    <property type="match status" value="1"/>
</dbReference>
<keyword evidence="2" id="KW-0496">Mitochondrion</keyword>
<name>A0A395M5U2_9HYPO</name>
<evidence type="ECO:0000259" key="4">
    <source>
        <dbReference type="PROSITE" id="PS50878"/>
    </source>
</evidence>
<dbReference type="Gene3D" id="2.40.70.10">
    <property type="entry name" value="Acid Proteases"/>
    <property type="match status" value="1"/>
</dbReference>
<dbReference type="InterPro" id="IPR043128">
    <property type="entry name" value="Rev_trsase/Diguanyl_cyclase"/>
</dbReference>
<dbReference type="AlphaFoldDB" id="A0A395M5U2"/>
<evidence type="ECO:0000256" key="3">
    <source>
        <dbReference type="SAM" id="MobiDB-lite"/>
    </source>
</evidence>
<organism evidence="5 6">
    <name type="scientific">Fusarium flagelliforme</name>
    <dbReference type="NCBI Taxonomy" id="2675880"/>
    <lineage>
        <taxon>Eukaryota</taxon>
        <taxon>Fungi</taxon>
        <taxon>Dikarya</taxon>
        <taxon>Ascomycota</taxon>
        <taxon>Pezizomycotina</taxon>
        <taxon>Sordariomycetes</taxon>
        <taxon>Hypocreomycetidae</taxon>
        <taxon>Hypocreales</taxon>
        <taxon>Nectriaceae</taxon>
        <taxon>Fusarium</taxon>
        <taxon>Fusarium incarnatum-equiseti species complex</taxon>
    </lineage>
</organism>
<dbReference type="InterPro" id="IPR000477">
    <property type="entry name" value="RT_dom"/>
</dbReference>
<feature type="non-terminal residue" evidence="5">
    <location>
        <position position="1"/>
    </location>
</feature>
<feature type="compositionally biased region" description="Basic residues" evidence="3">
    <location>
        <begin position="390"/>
        <end position="410"/>
    </location>
</feature>
<feature type="region of interest" description="Disordered" evidence="3">
    <location>
        <begin position="360"/>
        <end position="410"/>
    </location>
</feature>
<evidence type="ECO:0000313" key="5">
    <source>
        <dbReference type="EMBL" id="RFN43218.1"/>
    </source>
</evidence>
<dbReference type="InterPro" id="IPR053134">
    <property type="entry name" value="RNA-dir_DNA_polymerase"/>
</dbReference>
<comment type="caution">
    <text evidence="5">The sequence shown here is derived from an EMBL/GenBank/DDBJ whole genome shotgun (WGS) entry which is preliminary data.</text>
</comment>
<dbReference type="InterPro" id="IPR021109">
    <property type="entry name" value="Peptidase_aspartic_dom_sf"/>
</dbReference>
<dbReference type="Proteomes" id="UP000265631">
    <property type="component" value="Unassembled WGS sequence"/>
</dbReference>
<dbReference type="Gene3D" id="3.10.10.10">
    <property type="entry name" value="HIV Type 1 Reverse Transcriptase, subunit A, domain 1"/>
    <property type="match status" value="1"/>
</dbReference>
<feature type="region of interest" description="Disordered" evidence="3">
    <location>
        <begin position="214"/>
        <end position="233"/>
    </location>
</feature>
<sequence length="676" mass="79507">NKVTKHQKAQAWKQKHDYDKQWAEQTDEVVRRAKERAETVQDDDVYIRAITAEQEQNPASMVQRPMAYSDLRRYPNSPKHNQISWMLCTAHYCALHRQEKISNNCFPLSIKDHVYQRPYAIIDTVGYRLSEQHLENEVMKFTAHTETRERALAHIQNRRSIDQWKHRVKSTTPINLRTREEDDERLIRKWQQDTKGDPDRGDTLDPETLRQWEQQENEEWRMSAESQEAIQSENECPDDALCYDSECDLRHPSQPGKDNSLLGAESNVIDPCTVNKLQLPWKYKDKPNPLTNFEGERVAYDGGQITREIDHLKVFVGTRRHNIDFDIAPTSGFDLFLGYPWLHRYNPQFDWRTGQITRMDDPFDTEDDLETDDEQRSQTSTEAASEVRREKHSHPPPKGTRQKHEKGKTRHVRRIVATFGAQLHDLNTKLEKQKTPLTEDRLKNVPQEYRCYEKLFKEELDTKIYNLNELELTTLRDYLEEELRKGNIRESTSSAGFPVMFVPKKNGKLRLVVDYRRLNDLTVKDRTPLPLITELKDRLQGKQIFTALDLKGAYNLIRIKEGDEWKTAFRTKFGLFEYLVMPFGLTNAPATFQRMINNVLRQYLDVFVVCYLDDILIFSDNEEEHREHVHKVLKALQDANLLVEPEKSHFHIKEVDFLGHTISPGEIRIDRKKLSA</sequence>
<evidence type="ECO:0000313" key="6">
    <source>
        <dbReference type="Proteomes" id="UP000265631"/>
    </source>
</evidence>
<accession>A0A395M5U2</accession>
<dbReference type="CDD" id="cd00303">
    <property type="entry name" value="retropepsin_like"/>
    <property type="match status" value="1"/>
</dbReference>
<dbReference type="PROSITE" id="PS50878">
    <property type="entry name" value="RT_POL"/>
    <property type="match status" value="1"/>
</dbReference>
<protein>
    <submittedName>
        <fullName evidence="5">Pol polyprotein</fullName>
    </submittedName>
</protein>
<comment type="subcellular location">
    <subcellularLocation>
        <location evidence="1">Mitochondrion</location>
    </subcellularLocation>
</comment>
<evidence type="ECO:0000256" key="1">
    <source>
        <dbReference type="ARBA" id="ARBA00004173"/>
    </source>
</evidence>
<feature type="domain" description="Reverse transcriptase" evidence="4">
    <location>
        <begin position="483"/>
        <end position="662"/>
    </location>
</feature>
<dbReference type="STRING" id="2594813.A0A395M5U2"/>
<keyword evidence="6" id="KW-1185">Reference proteome</keyword>
<gene>
    <name evidence="5" type="ORF">FIE12Z_12545</name>
</gene>
<evidence type="ECO:0000256" key="2">
    <source>
        <dbReference type="ARBA" id="ARBA00023128"/>
    </source>
</evidence>
<feature type="compositionally biased region" description="Acidic residues" evidence="3">
    <location>
        <begin position="362"/>
        <end position="373"/>
    </location>
</feature>
<feature type="compositionally biased region" description="Polar residues" evidence="3">
    <location>
        <begin position="224"/>
        <end position="233"/>
    </location>
</feature>